<comment type="similarity">
    <text evidence="2">Belongs to the DoxX family.</text>
</comment>
<dbReference type="Proteomes" id="UP000238137">
    <property type="component" value="Unassembled WGS sequence"/>
</dbReference>
<protein>
    <submittedName>
        <fullName evidence="8">DoxX family protein</fullName>
    </submittedName>
</protein>
<dbReference type="PANTHER" id="PTHR33452">
    <property type="entry name" value="OXIDOREDUCTASE CATD-RELATED"/>
    <property type="match status" value="1"/>
</dbReference>
<feature type="transmembrane region" description="Helical" evidence="7">
    <location>
        <begin position="50"/>
        <end position="72"/>
    </location>
</feature>
<evidence type="ECO:0000313" key="8">
    <source>
        <dbReference type="EMBL" id="RNF33538.1"/>
    </source>
</evidence>
<sequence>MLTTLNEKLHAPDLAALILRVSMGVLFLAHAGLKIFVFTPAGTAQFFGSIGLPGALAYLVIAAELLGGIALIIGWQVRLVALALVPVMLGTIIFSHGASGFFFSNEGGGWEYPAFWTIALIVQALIGGGAAAASQN</sequence>
<dbReference type="InterPro" id="IPR051907">
    <property type="entry name" value="DoxX-like_oxidoreductase"/>
</dbReference>
<proteinExistence type="inferred from homology"/>
<evidence type="ECO:0000256" key="1">
    <source>
        <dbReference type="ARBA" id="ARBA00004651"/>
    </source>
</evidence>
<keyword evidence="5 7" id="KW-1133">Transmembrane helix</keyword>
<evidence type="ECO:0000313" key="9">
    <source>
        <dbReference type="Proteomes" id="UP000238137"/>
    </source>
</evidence>
<dbReference type="Pfam" id="PF07681">
    <property type="entry name" value="DoxX"/>
    <property type="match status" value="1"/>
</dbReference>
<keyword evidence="6 7" id="KW-0472">Membrane</keyword>
<keyword evidence="3" id="KW-1003">Cell membrane</keyword>
<keyword evidence="9" id="KW-1185">Reference proteome</keyword>
<reference evidence="8" key="1">
    <citation type="submission" date="2018-05" db="EMBL/GenBank/DDBJ databases">
        <title>Reclassification of Methylarcula marina and Methylarcula terricola as Paracoccus methylarcula sp.nov., comb.nov. and Paracoccus terricola comb.nov.</title>
        <authorList>
            <person name="Shmareva M.N."/>
            <person name="Doronina N.V."/>
            <person name="Vasilenko O.V."/>
            <person name="Tarlachkov S.V."/>
            <person name="Trotsenko Y.A."/>
        </authorList>
    </citation>
    <scope>NUCLEOTIDE SEQUENCE [LARGE SCALE GENOMIC DNA]</scope>
    <source>
        <strain evidence="8">VKM B-2159</strain>
    </source>
</reference>
<feature type="transmembrane region" description="Helical" evidence="7">
    <location>
        <begin position="114"/>
        <end position="133"/>
    </location>
</feature>
<name>A0A3R7LNN3_9RHOB</name>
<dbReference type="OrthoDB" id="5382961at2"/>
<evidence type="ECO:0000256" key="7">
    <source>
        <dbReference type="SAM" id="Phobius"/>
    </source>
</evidence>
<dbReference type="PANTHER" id="PTHR33452:SF1">
    <property type="entry name" value="INNER MEMBRANE PROTEIN YPHA-RELATED"/>
    <property type="match status" value="1"/>
</dbReference>
<gene>
    <name evidence="8" type="ORF">A7A09_015590</name>
</gene>
<feature type="transmembrane region" description="Helical" evidence="7">
    <location>
        <begin position="79"/>
        <end position="102"/>
    </location>
</feature>
<comment type="subcellular location">
    <subcellularLocation>
        <location evidence="1">Cell membrane</location>
        <topology evidence="1">Multi-pass membrane protein</topology>
    </subcellularLocation>
</comment>
<dbReference type="EMBL" id="PXNQ02000010">
    <property type="protein sequence ID" value="RNF33538.1"/>
    <property type="molecule type" value="Genomic_DNA"/>
</dbReference>
<keyword evidence="4 7" id="KW-0812">Transmembrane</keyword>
<accession>A0A3R7LNN3</accession>
<dbReference type="GO" id="GO:0005886">
    <property type="term" value="C:plasma membrane"/>
    <property type="evidence" value="ECO:0007669"/>
    <property type="project" value="UniProtKB-SubCell"/>
</dbReference>
<dbReference type="InterPro" id="IPR032808">
    <property type="entry name" value="DoxX"/>
</dbReference>
<evidence type="ECO:0000256" key="2">
    <source>
        <dbReference type="ARBA" id="ARBA00006679"/>
    </source>
</evidence>
<dbReference type="AlphaFoldDB" id="A0A3R7LNN3"/>
<dbReference type="RefSeq" id="WP_106692268.1">
    <property type="nucleotide sequence ID" value="NZ_PXNQ02000010.1"/>
</dbReference>
<evidence type="ECO:0000256" key="4">
    <source>
        <dbReference type="ARBA" id="ARBA00022692"/>
    </source>
</evidence>
<evidence type="ECO:0000256" key="5">
    <source>
        <dbReference type="ARBA" id="ARBA00022989"/>
    </source>
</evidence>
<feature type="transmembrane region" description="Helical" evidence="7">
    <location>
        <begin position="17"/>
        <end position="38"/>
    </location>
</feature>
<organism evidence="8 9">
    <name type="scientific">Paracoccus methylarcula</name>
    <dbReference type="NCBI Taxonomy" id="72022"/>
    <lineage>
        <taxon>Bacteria</taxon>
        <taxon>Pseudomonadati</taxon>
        <taxon>Pseudomonadota</taxon>
        <taxon>Alphaproteobacteria</taxon>
        <taxon>Rhodobacterales</taxon>
        <taxon>Paracoccaceae</taxon>
        <taxon>Paracoccus</taxon>
    </lineage>
</organism>
<comment type="caution">
    <text evidence="8">The sequence shown here is derived from an EMBL/GenBank/DDBJ whole genome shotgun (WGS) entry which is preliminary data.</text>
</comment>
<evidence type="ECO:0000256" key="6">
    <source>
        <dbReference type="ARBA" id="ARBA00023136"/>
    </source>
</evidence>
<evidence type="ECO:0000256" key="3">
    <source>
        <dbReference type="ARBA" id="ARBA00022475"/>
    </source>
</evidence>